<proteinExistence type="predicted"/>
<dbReference type="EMBL" id="JAUTXT010000046">
    <property type="protein sequence ID" value="KAK3671185.1"/>
    <property type="molecule type" value="Genomic_DNA"/>
</dbReference>
<organism evidence="1 2">
    <name type="scientific">Recurvomyces mirabilis</name>
    <dbReference type="NCBI Taxonomy" id="574656"/>
    <lineage>
        <taxon>Eukaryota</taxon>
        <taxon>Fungi</taxon>
        <taxon>Dikarya</taxon>
        <taxon>Ascomycota</taxon>
        <taxon>Pezizomycotina</taxon>
        <taxon>Dothideomycetes</taxon>
        <taxon>Dothideomycetidae</taxon>
        <taxon>Mycosphaerellales</taxon>
        <taxon>Teratosphaeriaceae</taxon>
        <taxon>Recurvomyces</taxon>
    </lineage>
</organism>
<sequence>MATPGLTFVSSSIIDPQRTSEELFNRSYDEEHLPDILKYPHPKAPKLAKRYKNINPESKNPYLALYPVIDASVYQTAATNNLAKDVSISKTLDNQPISDFINVTVHRYEKIHTYEALHSNFEPASHAAILVAATMEPGPGADQDCTDWYVTQHLPMMSMLPSYRRSTRYQRIDGEEPRYLALHEFASLEGFRADEALVPRLMGTEWRR</sequence>
<dbReference type="Proteomes" id="UP001274830">
    <property type="component" value="Unassembled WGS sequence"/>
</dbReference>
<evidence type="ECO:0008006" key="3">
    <source>
        <dbReference type="Google" id="ProtNLM"/>
    </source>
</evidence>
<evidence type="ECO:0000313" key="2">
    <source>
        <dbReference type="Proteomes" id="UP001274830"/>
    </source>
</evidence>
<reference evidence="1" key="1">
    <citation type="submission" date="2023-07" db="EMBL/GenBank/DDBJ databases">
        <title>Black Yeasts Isolated from many extreme environments.</title>
        <authorList>
            <person name="Coleine C."/>
            <person name="Stajich J.E."/>
            <person name="Selbmann L."/>
        </authorList>
    </citation>
    <scope>NUCLEOTIDE SEQUENCE</scope>
    <source>
        <strain evidence="1">CCFEE 5485</strain>
    </source>
</reference>
<keyword evidence="2" id="KW-1185">Reference proteome</keyword>
<gene>
    <name evidence="1" type="ORF">LTR78_008986</name>
</gene>
<comment type="caution">
    <text evidence="1">The sequence shown here is derived from an EMBL/GenBank/DDBJ whole genome shotgun (WGS) entry which is preliminary data.</text>
</comment>
<protein>
    <recommendedName>
        <fullName evidence="3">EthD domain-containing protein</fullName>
    </recommendedName>
</protein>
<evidence type="ECO:0000313" key="1">
    <source>
        <dbReference type="EMBL" id="KAK3671185.1"/>
    </source>
</evidence>
<accession>A0AAE0WIM5</accession>
<name>A0AAE0WIM5_9PEZI</name>
<dbReference type="AlphaFoldDB" id="A0AAE0WIM5"/>